<dbReference type="Gene3D" id="3.80.10.10">
    <property type="entry name" value="Ribonuclease Inhibitor"/>
    <property type="match status" value="1"/>
</dbReference>
<dbReference type="InterPro" id="IPR032675">
    <property type="entry name" value="LRR_dom_sf"/>
</dbReference>
<dbReference type="Proteomes" id="UP000663848">
    <property type="component" value="Unassembled WGS sequence"/>
</dbReference>
<dbReference type="SUPFAM" id="SSF52047">
    <property type="entry name" value="RNI-like"/>
    <property type="match status" value="1"/>
</dbReference>
<evidence type="ECO:0000313" key="2">
    <source>
        <dbReference type="EMBL" id="CAF4468249.1"/>
    </source>
</evidence>
<accession>A0A820TK90</accession>
<comment type="caution">
    <text evidence="2">The sequence shown here is derived from an EMBL/GenBank/DDBJ whole genome shotgun (WGS) entry which is preliminary data.</text>
</comment>
<name>A0A820TK90_9BILA</name>
<keyword evidence="1" id="KW-0677">Repeat</keyword>
<sequence length="154" mass="17417">TLIELELEENIGNYCAIASAVIQIRNDANRYTTDLLSMVIDNNETQFLAEALQNNNTLTILDLESNLIQDDGVKYIFDALKNNKTLNSLELEKYLSNCYALVSAAVKIQNDPIVTCIDLDRKKITDAQAQNLADMLRNNKMKDFFLVNARNIII</sequence>
<gene>
    <name evidence="2" type="ORF">QYT958_LOCUS2004</name>
</gene>
<evidence type="ECO:0000256" key="1">
    <source>
        <dbReference type="ARBA" id="ARBA00022737"/>
    </source>
</evidence>
<feature type="non-terminal residue" evidence="2">
    <location>
        <position position="1"/>
    </location>
</feature>
<dbReference type="EMBL" id="CAJOBR010000123">
    <property type="protein sequence ID" value="CAF4468249.1"/>
    <property type="molecule type" value="Genomic_DNA"/>
</dbReference>
<evidence type="ECO:0008006" key="4">
    <source>
        <dbReference type="Google" id="ProtNLM"/>
    </source>
</evidence>
<dbReference type="AlphaFoldDB" id="A0A820TK90"/>
<organism evidence="2 3">
    <name type="scientific">Rotaria socialis</name>
    <dbReference type="NCBI Taxonomy" id="392032"/>
    <lineage>
        <taxon>Eukaryota</taxon>
        <taxon>Metazoa</taxon>
        <taxon>Spiralia</taxon>
        <taxon>Gnathifera</taxon>
        <taxon>Rotifera</taxon>
        <taxon>Eurotatoria</taxon>
        <taxon>Bdelloidea</taxon>
        <taxon>Philodinida</taxon>
        <taxon>Philodinidae</taxon>
        <taxon>Rotaria</taxon>
    </lineage>
</organism>
<evidence type="ECO:0000313" key="3">
    <source>
        <dbReference type="Proteomes" id="UP000663848"/>
    </source>
</evidence>
<dbReference type="PANTHER" id="PTHR24111">
    <property type="entry name" value="LEUCINE-RICH REPEAT-CONTAINING PROTEIN 34"/>
    <property type="match status" value="1"/>
</dbReference>
<reference evidence="2" key="1">
    <citation type="submission" date="2021-02" db="EMBL/GenBank/DDBJ databases">
        <authorList>
            <person name="Nowell W R."/>
        </authorList>
    </citation>
    <scope>NUCLEOTIDE SEQUENCE</scope>
</reference>
<proteinExistence type="predicted"/>
<dbReference type="PANTHER" id="PTHR24111:SF0">
    <property type="entry name" value="LEUCINE-RICH REPEAT-CONTAINING PROTEIN"/>
    <property type="match status" value="1"/>
</dbReference>
<dbReference type="InterPro" id="IPR052201">
    <property type="entry name" value="LRR-containing_regulator"/>
</dbReference>
<protein>
    <recommendedName>
        <fullName evidence="4">Tropomodulin</fullName>
    </recommendedName>
</protein>